<protein>
    <submittedName>
        <fullName evidence="2">Uncharacterized protein</fullName>
    </submittedName>
</protein>
<dbReference type="EMBL" id="CAJNDS010002514">
    <property type="protein sequence ID" value="CAE7506433.1"/>
    <property type="molecule type" value="Genomic_DNA"/>
</dbReference>
<proteinExistence type="predicted"/>
<feature type="compositionally biased region" description="Pro residues" evidence="1">
    <location>
        <begin position="35"/>
        <end position="45"/>
    </location>
</feature>
<accession>A0A812T6D2</accession>
<sequence length="385" mass="42339">MAPKAAKAVGKAPSKVAGKAPAKPAAKPATRGKSPAPPSPPPPPTEDSAKKLPEPADAETLSAKQAEELLAGLMPEAVIALAETADEAEQLPARMALEYVGDKDLSWANAQSSLRTGSQLLKEMLEMQSGEFITRQSYQRFQELGRPDLAVLRGKNRAAYVLALFLQACLREARDRLGLEPPPPPPPELPDEPPQWPLVIGFKELPVRISEAARWSRTVLLVCNGHAKEADTFLTYSAYVQIDAKWVMGETMIRKSISIEDMREDLRRRVVNAMKHGLPVHIAMANTAVAFNSTFCAELTFPRSVFNFGMFRGDPEGREPGEYKSIIRESDLEDWPGSFPGRMKDGFYVVVTTDFDLESAREFLPAALPYFDDMAILEVDPASFT</sequence>
<comment type="caution">
    <text evidence="2">The sequence shown here is derived from an EMBL/GenBank/DDBJ whole genome shotgun (WGS) entry which is preliminary data.</text>
</comment>
<dbReference type="AlphaFoldDB" id="A0A812T6D2"/>
<evidence type="ECO:0000313" key="2">
    <source>
        <dbReference type="EMBL" id="CAE7506433.1"/>
    </source>
</evidence>
<reference evidence="2" key="1">
    <citation type="submission" date="2021-02" db="EMBL/GenBank/DDBJ databases">
        <authorList>
            <person name="Dougan E. K."/>
            <person name="Rhodes N."/>
            <person name="Thang M."/>
            <person name="Chan C."/>
        </authorList>
    </citation>
    <scope>NUCLEOTIDE SEQUENCE</scope>
</reference>
<feature type="region of interest" description="Disordered" evidence="1">
    <location>
        <begin position="1"/>
        <end position="60"/>
    </location>
</feature>
<organism evidence="2 3">
    <name type="scientific">Symbiodinium natans</name>
    <dbReference type="NCBI Taxonomy" id="878477"/>
    <lineage>
        <taxon>Eukaryota</taxon>
        <taxon>Sar</taxon>
        <taxon>Alveolata</taxon>
        <taxon>Dinophyceae</taxon>
        <taxon>Suessiales</taxon>
        <taxon>Symbiodiniaceae</taxon>
        <taxon>Symbiodinium</taxon>
    </lineage>
</organism>
<keyword evidence="3" id="KW-1185">Reference proteome</keyword>
<gene>
    <name evidence="2" type="ORF">SNAT2548_LOCUS28365</name>
</gene>
<evidence type="ECO:0000256" key="1">
    <source>
        <dbReference type="SAM" id="MobiDB-lite"/>
    </source>
</evidence>
<name>A0A812T6D2_9DINO</name>
<feature type="compositionally biased region" description="Low complexity" evidence="1">
    <location>
        <begin position="1"/>
        <end position="29"/>
    </location>
</feature>
<dbReference type="OrthoDB" id="2113243at2759"/>
<dbReference type="Proteomes" id="UP000604046">
    <property type="component" value="Unassembled WGS sequence"/>
</dbReference>
<evidence type="ECO:0000313" key="3">
    <source>
        <dbReference type="Proteomes" id="UP000604046"/>
    </source>
</evidence>